<organism evidence="2 3">
    <name type="scientific">Luteolibacter luteus</name>
    <dbReference type="NCBI Taxonomy" id="2728835"/>
    <lineage>
        <taxon>Bacteria</taxon>
        <taxon>Pseudomonadati</taxon>
        <taxon>Verrucomicrobiota</taxon>
        <taxon>Verrucomicrobiia</taxon>
        <taxon>Verrucomicrobiales</taxon>
        <taxon>Verrucomicrobiaceae</taxon>
        <taxon>Luteolibacter</taxon>
    </lineage>
</organism>
<feature type="transmembrane region" description="Helical" evidence="1">
    <location>
        <begin position="12"/>
        <end position="32"/>
    </location>
</feature>
<dbReference type="RefSeq" id="WP_169455784.1">
    <property type="nucleotide sequence ID" value="NZ_CP051774.1"/>
</dbReference>
<evidence type="ECO:0000313" key="2">
    <source>
        <dbReference type="EMBL" id="QJE97384.1"/>
    </source>
</evidence>
<keyword evidence="3" id="KW-1185">Reference proteome</keyword>
<dbReference type="EMBL" id="CP051774">
    <property type="protein sequence ID" value="QJE97384.1"/>
    <property type="molecule type" value="Genomic_DNA"/>
</dbReference>
<evidence type="ECO:0000313" key="3">
    <source>
        <dbReference type="Proteomes" id="UP000501812"/>
    </source>
</evidence>
<keyword evidence="1" id="KW-1133">Transmembrane helix</keyword>
<gene>
    <name evidence="2" type="ORF">HHL09_16850</name>
</gene>
<name>A0A858RLK4_9BACT</name>
<dbReference type="KEGG" id="luo:HHL09_16850"/>
<dbReference type="AlphaFoldDB" id="A0A858RLK4"/>
<accession>A0A858RLK4</accession>
<dbReference type="Proteomes" id="UP000501812">
    <property type="component" value="Chromosome"/>
</dbReference>
<proteinExistence type="predicted"/>
<sequence length="80" mass="9040">MIELTLTELAAWSIGAAMVLVAFFAWISRWSNRNAERRSLRRRVACRLCLLVVEDEGRGRIFHCPHCGAANERGPNRSLG</sequence>
<evidence type="ECO:0000256" key="1">
    <source>
        <dbReference type="SAM" id="Phobius"/>
    </source>
</evidence>
<keyword evidence="1" id="KW-0812">Transmembrane</keyword>
<reference evidence="2 3" key="1">
    <citation type="submission" date="2020-04" db="EMBL/GenBank/DDBJ databases">
        <title>Luteolibacter sp. G-1-1-1 isolated from soil.</title>
        <authorList>
            <person name="Dahal R.H."/>
        </authorList>
    </citation>
    <scope>NUCLEOTIDE SEQUENCE [LARGE SCALE GENOMIC DNA]</scope>
    <source>
        <strain evidence="2 3">G-1-1-1</strain>
    </source>
</reference>
<protein>
    <submittedName>
        <fullName evidence="2">Uncharacterized protein</fullName>
    </submittedName>
</protein>
<keyword evidence="1" id="KW-0472">Membrane</keyword>